<dbReference type="PROSITE" id="PS00061">
    <property type="entry name" value="ADH_SHORT"/>
    <property type="match status" value="1"/>
</dbReference>
<dbReference type="PANTHER" id="PTHR43391:SF14">
    <property type="entry name" value="DEHYDROGENASE_REDUCTASE SDR FAMILY PROTEIN 7-LIKE"/>
    <property type="match status" value="1"/>
</dbReference>
<evidence type="ECO:0000313" key="5">
    <source>
        <dbReference type="EMBL" id="MFB9688490.1"/>
    </source>
</evidence>
<dbReference type="Pfam" id="PF00106">
    <property type="entry name" value="adh_short"/>
    <property type="match status" value="1"/>
</dbReference>
<keyword evidence="2" id="KW-0521">NADP</keyword>
<organism evidence="5 6">
    <name type="scientific">Amycolatopsis plumensis</name>
    <dbReference type="NCBI Taxonomy" id="236508"/>
    <lineage>
        <taxon>Bacteria</taxon>
        <taxon>Bacillati</taxon>
        <taxon>Actinomycetota</taxon>
        <taxon>Actinomycetes</taxon>
        <taxon>Pseudonocardiales</taxon>
        <taxon>Pseudonocardiaceae</taxon>
        <taxon>Amycolatopsis</taxon>
    </lineage>
</organism>
<reference evidence="5 6" key="1">
    <citation type="submission" date="2024-09" db="EMBL/GenBank/DDBJ databases">
        <authorList>
            <person name="Sun Q."/>
            <person name="Mori K."/>
        </authorList>
    </citation>
    <scope>NUCLEOTIDE SEQUENCE [LARGE SCALE GENOMIC DNA]</scope>
    <source>
        <strain evidence="5 6">JCM 13852</strain>
    </source>
</reference>
<evidence type="ECO:0000256" key="4">
    <source>
        <dbReference type="RuleBase" id="RU000363"/>
    </source>
</evidence>
<dbReference type="PRINTS" id="PR00081">
    <property type="entry name" value="GDHRDH"/>
</dbReference>
<keyword evidence="3" id="KW-0560">Oxidoreductase</keyword>
<evidence type="ECO:0000256" key="3">
    <source>
        <dbReference type="ARBA" id="ARBA00023002"/>
    </source>
</evidence>
<proteinExistence type="inferred from homology"/>
<dbReference type="InterPro" id="IPR002347">
    <property type="entry name" value="SDR_fam"/>
</dbReference>
<sequence>MTLTGKTVLVTGAGRGIGKALVEEALNRGAERVYAATRQALNPADERVTSLVLDLTDPARIDLAAETVDSLDVLINNAGVYGYEGLADRAALERHLAVNLFGPHAVTQAFLPRLVESRGAIVNVLSLAAVAAVPISPAYSISKAAAFSWTQSLRATLAGQGVDVHAVLPGPVDTDMVRDLEIPKASPRSVAAAVLDGLAKGADEIFPDPFSRALADSWNSGAVKTLERRNAALLTAAGNQ</sequence>
<comment type="caution">
    <text evidence="5">The sequence shown here is derived from an EMBL/GenBank/DDBJ whole genome shotgun (WGS) entry which is preliminary data.</text>
</comment>
<protein>
    <submittedName>
        <fullName evidence="5">SDR family NAD(P)-dependent oxidoreductase</fullName>
    </submittedName>
</protein>
<comment type="similarity">
    <text evidence="1 4">Belongs to the short-chain dehydrogenases/reductases (SDR) family.</text>
</comment>
<dbReference type="Proteomes" id="UP001589535">
    <property type="component" value="Unassembled WGS sequence"/>
</dbReference>
<dbReference type="EMBL" id="JBHMBK010000027">
    <property type="protein sequence ID" value="MFB9688490.1"/>
    <property type="molecule type" value="Genomic_DNA"/>
</dbReference>
<evidence type="ECO:0000256" key="2">
    <source>
        <dbReference type="ARBA" id="ARBA00022857"/>
    </source>
</evidence>
<keyword evidence="6" id="KW-1185">Reference proteome</keyword>
<accession>A0ABV5UAT8</accession>
<dbReference type="RefSeq" id="WP_378200633.1">
    <property type="nucleotide sequence ID" value="NZ_JBHMBK010000027.1"/>
</dbReference>
<dbReference type="InterPro" id="IPR020904">
    <property type="entry name" value="Sc_DH/Rdtase_CS"/>
</dbReference>
<dbReference type="InterPro" id="IPR036291">
    <property type="entry name" value="NAD(P)-bd_dom_sf"/>
</dbReference>
<evidence type="ECO:0000256" key="1">
    <source>
        <dbReference type="ARBA" id="ARBA00006484"/>
    </source>
</evidence>
<dbReference type="PANTHER" id="PTHR43391">
    <property type="entry name" value="RETINOL DEHYDROGENASE-RELATED"/>
    <property type="match status" value="1"/>
</dbReference>
<name>A0ABV5UAT8_9PSEU</name>
<dbReference type="SUPFAM" id="SSF51735">
    <property type="entry name" value="NAD(P)-binding Rossmann-fold domains"/>
    <property type="match status" value="1"/>
</dbReference>
<evidence type="ECO:0000313" key="6">
    <source>
        <dbReference type="Proteomes" id="UP001589535"/>
    </source>
</evidence>
<dbReference type="Gene3D" id="3.40.50.720">
    <property type="entry name" value="NAD(P)-binding Rossmann-like Domain"/>
    <property type="match status" value="1"/>
</dbReference>
<dbReference type="PRINTS" id="PR00080">
    <property type="entry name" value="SDRFAMILY"/>
</dbReference>
<gene>
    <name evidence="5" type="ORF">ACFFTO_30300</name>
</gene>